<name>A0ABP3I2P4_9BACL</name>
<keyword evidence="1" id="KW-0472">Membrane</keyword>
<dbReference type="RefSeq" id="WP_343860108.1">
    <property type="nucleotide sequence ID" value="NZ_BAAACX010000008.1"/>
</dbReference>
<feature type="transmembrane region" description="Helical" evidence="1">
    <location>
        <begin position="49"/>
        <end position="69"/>
    </location>
</feature>
<feature type="transmembrane region" description="Helical" evidence="1">
    <location>
        <begin position="112"/>
        <end position="130"/>
    </location>
</feature>
<comment type="caution">
    <text evidence="2">The sequence shown here is derived from an EMBL/GenBank/DDBJ whole genome shotgun (WGS) entry which is preliminary data.</text>
</comment>
<dbReference type="Proteomes" id="UP001500340">
    <property type="component" value="Unassembled WGS sequence"/>
</dbReference>
<keyword evidence="1" id="KW-1133">Transmembrane helix</keyword>
<organism evidence="2 3">
    <name type="scientific">Paenibacillus motobuensis</name>
    <dbReference type="NCBI Taxonomy" id="295324"/>
    <lineage>
        <taxon>Bacteria</taxon>
        <taxon>Bacillati</taxon>
        <taxon>Bacillota</taxon>
        <taxon>Bacilli</taxon>
        <taxon>Bacillales</taxon>
        <taxon>Paenibacillaceae</taxon>
        <taxon>Paenibacillus</taxon>
    </lineage>
</organism>
<accession>A0ABP3I2P4</accession>
<feature type="transmembrane region" description="Helical" evidence="1">
    <location>
        <begin position="81"/>
        <end position="100"/>
    </location>
</feature>
<feature type="transmembrane region" description="Helical" evidence="1">
    <location>
        <begin position="20"/>
        <end position="37"/>
    </location>
</feature>
<evidence type="ECO:0000256" key="1">
    <source>
        <dbReference type="SAM" id="Phobius"/>
    </source>
</evidence>
<keyword evidence="1" id="KW-0812">Transmembrane</keyword>
<proteinExistence type="predicted"/>
<gene>
    <name evidence="2" type="ORF">GCM10008933_17780</name>
</gene>
<evidence type="ECO:0000313" key="2">
    <source>
        <dbReference type="EMBL" id="GAA0387277.1"/>
    </source>
</evidence>
<evidence type="ECO:0000313" key="3">
    <source>
        <dbReference type="Proteomes" id="UP001500340"/>
    </source>
</evidence>
<sequence length="143" mass="15900">MKKITDERLILLNLKNIRIAFIIQTLGVLGILGYDAVKKGLEGMTENPLWLVFIITSVILGYLSMSSSVDHESEKINPKKSLMISLVVIILISTVVGFLVSRTEGFTMNNGVIIGGILFICALIPVVYTYKLRVNRLDENTED</sequence>
<protein>
    <submittedName>
        <fullName evidence="2">Branched-chain amino acid ABC transporter substrate-binding protein</fullName>
    </submittedName>
</protein>
<keyword evidence="3" id="KW-1185">Reference proteome</keyword>
<dbReference type="EMBL" id="BAAACX010000008">
    <property type="protein sequence ID" value="GAA0387277.1"/>
    <property type="molecule type" value="Genomic_DNA"/>
</dbReference>
<reference evidence="3" key="1">
    <citation type="journal article" date="2019" name="Int. J. Syst. Evol. Microbiol.">
        <title>The Global Catalogue of Microorganisms (GCM) 10K type strain sequencing project: providing services to taxonomists for standard genome sequencing and annotation.</title>
        <authorList>
            <consortium name="The Broad Institute Genomics Platform"/>
            <consortium name="The Broad Institute Genome Sequencing Center for Infectious Disease"/>
            <person name="Wu L."/>
            <person name="Ma J."/>
        </authorList>
    </citation>
    <scope>NUCLEOTIDE SEQUENCE [LARGE SCALE GENOMIC DNA]</scope>
    <source>
        <strain evidence="3">JCM 12774</strain>
    </source>
</reference>